<accession>A0ABU7JPD5</accession>
<keyword evidence="2" id="KW-0472">Membrane</keyword>
<feature type="region of interest" description="Disordered" evidence="1">
    <location>
        <begin position="131"/>
        <end position="162"/>
    </location>
</feature>
<feature type="compositionally biased region" description="Pro residues" evidence="1">
    <location>
        <begin position="72"/>
        <end position="92"/>
    </location>
</feature>
<comment type="caution">
    <text evidence="3">The sequence shown here is derived from an EMBL/GenBank/DDBJ whole genome shotgun (WGS) entry which is preliminary data.</text>
</comment>
<gene>
    <name evidence="3" type="ORF">Q8814_04280</name>
</gene>
<evidence type="ECO:0000313" key="4">
    <source>
        <dbReference type="Proteomes" id="UP001331936"/>
    </source>
</evidence>
<keyword evidence="2" id="KW-0812">Transmembrane</keyword>
<reference evidence="3 4" key="1">
    <citation type="submission" date="2023-08" db="EMBL/GenBank/DDBJ databases">
        <authorList>
            <person name="Girao M."/>
            <person name="Carvalho M.F."/>
        </authorList>
    </citation>
    <scope>NUCLEOTIDE SEQUENCE [LARGE SCALE GENOMIC DNA]</scope>
    <source>
        <strain evidence="3 4">CC-R104</strain>
    </source>
</reference>
<proteinExistence type="predicted"/>
<evidence type="ECO:0008006" key="5">
    <source>
        <dbReference type="Google" id="ProtNLM"/>
    </source>
</evidence>
<evidence type="ECO:0000313" key="3">
    <source>
        <dbReference type="EMBL" id="MEE2031334.1"/>
    </source>
</evidence>
<evidence type="ECO:0000256" key="1">
    <source>
        <dbReference type="SAM" id="MobiDB-lite"/>
    </source>
</evidence>
<feature type="region of interest" description="Disordered" evidence="1">
    <location>
        <begin position="1"/>
        <end position="103"/>
    </location>
</feature>
<feature type="transmembrane region" description="Helical" evidence="2">
    <location>
        <begin position="105"/>
        <end position="126"/>
    </location>
</feature>
<dbReference type="RefSeq" id="WP_330150772.1">
    <property type="nucleotide sequence ID" value="NZ_JAUZMZ010000013.1"/>
</dbReference>
<dbReference type="EMBL" id="JAUZMZ010000013">
    <property type="protein sequence ID" value="MEE2031334.1"/>
    <property type="molecule type" value="Genomic_DNA"/>
</dbReference>
<feature type="compositionally biased region" description="Basic and acidic residues" evidence="1">
    <location>
        <begin position="1"/>
        <end position="11"/>
    </location>
</feature>
<keyword evidence="2" id="KW-1133">Transmembrane helix</keyword>
<organism evidence="3 4">
    <name type="scientific">Rhodococcus chondri</name>
    <dbReference type="NCBI Taxonomy" id="3065941"/>
    <lineage>
        <taxon>Bacteria</taxon>
        <taxon>Bacillati</taxon>
        <taxon>Actinomycetota</taxon>
        <taxon>Actinomycetes</taxon>
        <taxon>Mycobacteriales</taxon>
        <taxon>Nocardiaceae</taxon>
        <taxon>Rhodococcus</taxon>
    </lineage>
</organism>
<sequence>MTNPKDPRTPQERAYSLDESGDDDTRVLYTSDPTEAYGRPVSNPTLVYPQYDPRFDPAAPQPNPTQQLGQPGYPPPQYQPPGYQPPGAPPAEPDPESRRPRGPRWGMLALAAGVLIVSGALAGFLLSGSGSDGAATATGPTTTAAPVPTTTAPAPAPNNAPSIPALPLDELPGGLGEVIGSSGAVVGTITANDGTSLTLSSLGGSLVTVLLTPETQIIALAGNTPDALTIGATAVATGTPVEQGRMTAETVVSASLPAFGRSGN</sequence>
<name>A0ABU7JPD5_9NOCA</name>
<protein>
    <recommendedName>
        <fullName evidence="5">DUF5666 domain-containing protein</fullName>
    </recommendedName>
</protein>
<keyword evidence="4" id="KW-1185">Reference proteome</keyword>
<evidence type="ECO:0000256" key="2">
    <source>
        <dbReference type="SAM" id="Phobius"/>
    </source>
</evidence>
<dbReference type="Proteomes" id="UP001331936">
    <property type="component" value="Unassembled WGS sequence"/>
</dbReference>